<dbReference type="Proteomes" id="UP001232493">
    <property type="component" value="Chromosome"/>
</dbReference>
<name>A0ABY8PRC9_9BACT</name>
<dbReference type="NCBIfam" id="TIGR01888">
    <property type="entry name" value="cas_cmr3"/>
    <property type="match status" value="1"/>
</dbReference>
<dbReference type="Pfam" id="PF09700">
    <property type="entry name" value="Cas_Cmr3"/>
    <property type="match status" value="1"/>
</dbReference>
<dbReference type="Gene3D" id="2.60.40.4350">
    <property type="match status" value="1"/>
</dbReference>
<reference evidence="1 2" key="1">
    <citation type="submission" date="2021-02" db="EMBL/GenBank/DDBJ databases">
        <title>Characterization of Marinitoga sp. nov. str. BP5-C20A.</title>
        <authorList>
            <person name="Erauso G."/>
            <person name="Postec A."/>
        </authorList>
    </citation>
    <scope>NUCLEOTIDE SEQUENCE [LARGE SCALE GENOMIC DNA]</scope>
    <source>
        <strain evidence="1 2">BP5-C20A</strain>
    </source>
</reference>
<evidence type="ECO:0000313" key="1">
    <source>
        <dbReference type="EMBL" id="WGS65180.1"/>
    </source>
</evidence>
<dbReference type="RefSeq" id="WP_280999441.1">
    <property type="nucleotide sequence ID" value="NZ_CP069362.1"/>
</dbReference>
<sequence>MKIKTLFIKPIDYVGFRKSKTFSHSEEAIFPNIKTFYGAILGAYFRNNNLKAEDIEEIINSKKLKIVGPFLSDVNENIYFKIPAIIKQNEETKEYFKGTLDSNFSFVISSKELYGIKYESMRNLKEPQKSYISLNELEELKKGNIAIEDTIPEIFEREEKIGIALENRKSKEGMLYSYSYFRFKENAGFVLFVEKDELNILNEIEYITLGTKGKLAKLEIKEIETSIFDKITNNEKGLILLTPAYFDNGVLPIRNENIIAIANYKPENIGFWDLKNKKPGELFKVVPSGSVYYINNEFKNEYKDNFTDKFSEYNFGKYIEIKL</sequence>
<dbReference type="EMBL" id="CP069362">
    <property type="protein sequence ID" value="WGS65180.1"/>
    <property type="molecule type" value="Genomic_DNA"/>
</dbReference>
<gene>
    <name evidence="1" type="primary">cmr3</name>
    <name evidence="1" type="ORF">JRV97_01085</name>
</gene>
<keyword evidence="2" id="KW-1185">Reference proteome</keyword>
<dbReference type="Gene3D" id="3.30.70.2940">
    <property type="match status" value="1"/>
</dbReference>
<dbReference type="InterPro" id="IPR010165">
    <property type="entry name" value="CRISPR-Cmr3_IIIB"/>
</dbReference>
<evidence type="ECO:0000313" key="2">
    <source>
        <dbReference type="Proteomes" id="UP001232493"/>
    </source>
</evidence>
<dbReference type="InterPro" id="IPR019117">
    <property type="entry name" value="CRISPR-assoc_protein_Cmr3"/>
</dbReference>
<protein>
    <submittedName>
        <fullName evidence="1">Type III-B CRISPR module-associated protein Cmr3</fullName>
    </submittedName>
</protein>
<accession>A0ABY8PRC9</accession>
<organism evidence="1 2">
    <name type="scientific">Marinitoga aeolica</name>
    <dbReference type="NCBI Taxonomy" id="2809031"/>
    <lineage>
        <taxon>Bacteria</taxon>
        <taxon>Thermotogati</taxon>
        <taxon>Thermotogota</taxon>
        <taxon>Thermotogae</taxon>
        <taxon>Petrotogales</taxon>
        <taxon>Petrotogaceae</taxon>
        <taxon>Marinitoga</taxon>
    </lineage>
</organism>
<proteinExistence type="predicted"/>